<organism evidence="4 5">
    <name type="scientific">[Clostridium] leptum DSM 753</name>
    <dbReference type="NCBI Taxonomy" id="428125"/>
    <lineage>
        <taxon>Bacteria</taxon>
        <taxon>Bacillati</taxon>
        <taxon>Bacillota</taxon>
        <taxon>Clostridia</taxon>
        <taxon>Eubacteriales</taxon>
        <taxon>Oscillospiraceae</taxon>
        <taxon>Oscillospiraceae incertae sedis</taxon>
    </lineage>
</organism>
<protein>
    <recommendedName>
        <fullName evidence="6">Trypsin</fullName>
    </recommendedName>
</protein>
<dbReference type="InterPro" id="IPR009003">
    <property type="entry name" value="Peptidase_S1_PA"/>
</dbReference>
<evidence type="ECO:0000256" key="1">
    <source>
        <dbReference type="ARBA" id="ARBA00022729"/>
    </source>
</evidence>
<feature type="region of interest" description="Disordered" evidence="2">
    <location>
        <begin position="28"/>
        <end position="72"/>
    </location>
</feature>
<evidence type="ECO:0000313" key="4">
    <source>
        <dbReference type="EMBL" id="EDO63206.1"/>
    </source>
</evidence>
<dbReference type="InterPro" id="IPR018114">
    <property type="entry name" value="TRYPSIN_HIS"/>
</dbReference>
<comment type="caution">
    <text evidence="4">The sequence shown here is derived from an EMBL/GenBank/DDBJ whole genome shotgun (WGS) entry which is preliminary data.</text>
</comment>
<sequence length="387" mass="40867">MAQFCNVSITLATFASAAVLLISITAPASASPSSPSDPPLSSATTAVRAQVTDPDTNRTYTPSSTASKVGLNASSGDPIVASYWTPERMKNAMPADTPTSTAEVDRQFDELKQQASANESLTDGSSPVAATSTTITPQAAPPVTNFSKTNGKVFYYNQTDGKDYVCSGSSINSDSKRLVVTAGHCVYGAPGNEWHTNWIFAPGYNNGTTYGTYQAATLRTFTDWINYGESGRGFNSDVAFVTTYDGSTSEAPVVNAVGGHGFRWGGGFGFDVSVFGYPANLNGGQIMWACWGTSGTGWLGVYEFNHIAGCNFGGGSSGGPWLDEYSNTTGLGYVRSVTSNGPTNSTAYIQGPYFDSRVTTCSLLRTTTGEHTIMDNWIHPPPPLDRA</sequence>
<reference evidence="4 5" key="1">
    <citation type="submission" date="2007-08" db="EMBL/GenBank/DDBJ databases">
        <title>Draft genome sequence of Clostridium leptum (DSM 753).</title>
        <authorList>
            <person name="Sudarsanam P."/>
            <person name="Ley R."/>
            <person name="Guruge J."/>
            <person name="Turnbaugh P.J."/>
            <person name="Mahowald M."/>
            <person name="Liep D."/>
            <person name="Gordon J."/>
        </authorList>
    </citation>
    <scope>NUCLEOTIDE SEQUENCE [LARGE SCALE GENOMIC DNA]</scope>
    <source>
        <strain evidence="4 5">DSM 753</strain>
    </source>
</reference>
<dbReference type="SUPFAM" id="SSF50494">
    <property type="entry name" value="Trypsin-like serine proteases"/>
    <property type="match status" value="1"/>
</dbReference>
<evidence type="ECO:0000256" key="2">
    <source>
        <dbReference type="SAM" id="MobiDB-lite"/>
    </source>
</evidence>
<dbReference type="InterPro" id="IPR050966">
    <property type="entry name" value="Glutamyl_endopeptidase"/>
</dbReference>
<dbReference type="InterPro" id="IPR043504">
    <property type="entry name" value="Peptidase_S1_PA_chymotrypsin"/>
</dbReference>
<dbReference type="PANTHER" id="PTHR15462">
    <property type="entry name" value="SERINE PROTEASE"/>
    <property type="match status" value="1"/>
</dbReference>
<feature type="compositionally biased region" description="Polar residues" evidence="2">
    <location>
        <begin position="53"/>
        <end position="72"/>
    </location>
</feature>
<feature type="signal peptide" evidence="3">
    <location>
        <begin position="1"/>
        <end position="30"/>
    </location>
</feature>
<evidence type="ECO:0000256" key="3">
    <source>
        <dbReference type="SAM" id="SignalP"/>
    </source>
</evidence>
<gene>
    <name evidence="4" type="ORF">CLOLEP_00001</name>
</gene>
<feature type="non-terminal residue" evidence="4">
    <location>
        <position position="387"/>
    </location>
</feature>
<dbReference type="AlphaFoldDB" id="A7VN77"/>
<evidence type="ECO:0008006" key="6">
    <source>
        <dbReference type="Google" id="ProtNLM"/>
    </source>
</evidence>
<dbReference type="Proteomes" id="UP000003490">
    <property type="component" value="Unassembled WGS sequence"/>
</dbReference>
<proteinExistence type="predicted"/>
<reference evidence="4 5" key="2">
    <citation type="submission" date="2007-08" db="EMBL/GenBank/DDBJ databases">
        <authorList>
            <person name="Fulton L."/>
            <person name="Clifton S."/>
            <person name="Fulton B."/>
            <person name="Xu J."/>
            <person name="Minx P."/>
            <person name="Pepin K.H."/>
            <person name="Johnson M."/>
            <person name="Thiruvilangam P."/>
            <person name="Bhonagiri V."/>
            <person name="Nash W.E."/>
            <person name="Wang C."/>
            <person name="Mardis E.R."/>
            <person name="Wilson R.K."/>
        </authorList>
    </citation>
    <scope>NUCLEOTIDE SEQUENCE [LARGE SCALE GENOMIC DNA]</scope>
    <source>
        <strain evidence="4 5">DSM 753</strain>
    </source>
</reference>
<dbReference type="PROSITE" id="PS00134">
    <property type="entry name" value="TRYPSIN_HIS"/>
    <property type="match status" value="1"/>
</dbReference>
<dbReference type="GO" id="GO:0006508">
    <property type="term" value="P:proteolysis"/>
    <property type="evidence" value="ECO:0007669"/>
    <property type="project" value="InterPro"/>
</dbReference>
<dbReference type="GO" id="GO:0004252">
    <property type="term" value="F:serine-type endopeptidase activity"/>
    <property type="evidence" value="ECO:0007669"/>
    <property type="project" value="InterPro"/>
</dbReference>
<dbReference type="Gene3D" id="2.40.10.10">
    <property type="entry name" value="Trypsin-like serine proteases"/>
    <property type="match status" value="2"/>
</dbReference>
<dbReference type="EMBL" id="ABCB02000001">
    <property type="protein sequence ID" value="EDO63206.1"/>
    <property type="molecule type" value="Genomic_DNA"/>
</dbReference>
<evidence type="ECO:0000313" key="5">
    <source>
        <dbReference type="Proteomes" id="UP000003490"/>
    </source>
</evidence>
<keyword evidence="1 3" id="KW-0732">Signal</keyword>
<accession>A7VN77</accession>
<feature type="chain" id="PRO_5002717423" description="Trypsin" evidence="3">
    <location>
        <begin position="31"/>
        <end position="387"/>
    </location>
</feature>
<dbReference type="HOGENOM" id="CLU_050832_0_0_9"/>
<name>A7VN77_9FIRM</name>
<dbReference type="eggNOG" id="COG3591">
    <property type="taxonomic scope" value="Bacteria"/>
</dbReference>
<feature type="compositionally biased region" description="Low complexity" evidence="2">
    <location>
        <begin position="28"/>
        <end position="46"/>
    </location>
</feature>